<evidence type="ECO:0000256" key="9">
    <source>
        <dbReference type="SAM" id="MobiDB-lite"/>
    </source>
</evidence>
<feature type="domain" description="PurM-like N-terminal" evidence="10">
    <location>
        <begin position="507"/>
        <end position="625"/>
    </location>
</feature>
<feature type="region of interest" description="Disordered" evidence="9">
    <location>
        <begin position="1"/>
        <end position="36"/>
    </location>
</feature>
<keyword evidence="4 8" id="KW-0547">Nucleotide-binding</keyword>
<feature type="domain" description="PurM-like C-terminal" evidence="11">
    <location>
        <begin position="640"/>
        <end position="775"/>
    </location>
</feature>
<comment type="similarity">
    <text evidence="8">Belongs to the FGAMS family.</text>
</comment>
<dbReference type="RefSeq" id="WP_167923932.1">
    <property type="nucleotide sequence ID" value="NZ_JAATVY010000002.1"/>
</dbReference>
<evidence type="ECO:0000256" key="6">
    <source>
        <dbReference type="ARBA" id="ARBA00022840"/>
    </source>
</evidence>
<feature type="active site" description="Proton acceptor" evidence="8">
    <location>
        <position position="158"/>
    </location>
</feature>
<feature type="binding site" evidence="8">
    <location>
        <position position="332"/>
    </location>
    <ligand>
        <name>Mg(2+)</name>
        <dbReference type="ChEBI" id="CHEBI:18420"/>
        <label>2</label>
    </ligand>
</feature>
<feature type="binding site" evidence="8">
    <location>
        <position position="156"/>
    </location>
    <ligand>
        <name>Mg(2+)</name>
        <dbReference type="ChEBI" id="CHEBI:18420"/>
        <label>1</label>
    </ligand>
</feature>
<feature type="binding site" evidence="8">
    <location>
        <position position="112"/>
    </location>
    <ligand>
        <name>ATP</name>
        <dbReference type="ChEBI" id="CHEBI:30616"/>
    </ligand>
</feature>
<dbReference type="Proteomes" id="UP000722989">
    <property type="component" value="Unassembled WGS sequence"/>
</dbReference>
<dbReference type="SUPFAM" id="SSF55326">
    <property type="entry name" value="PurM N-terminal domain-like"/>
    <property type="match status" value="2"/>
</dbReference>
<dbReference type="Gene3D" id="3.30.1330.10">
    <property type="entry name" value="PurM-like, N-terminal domain"/>
    <property type="match status" value="2"/>
</dbReference>
<sequence length="894" mass="93082">MTATPRTNESVVAPAPVDRPDEVENPTPAATVAETAGESVTVDVTDAAISPYYDEGPDTVERAAGTPDEDQPFLELGLRDDEYARIRQILGRRPTQAELAMYSIMWSEHCSYKSSKVHLEQFKAKAPKSDRMLAGIGENAGVVQISDTLAVTFKAESHNHPSFVEPYQGAATGVGGIVRDILAMGARPIAVMDALRFGAADHPDTKRVLPGVVAGVGGYGNCLGLPNIGGEVVFDPCYQGNPLVNALSVGVLPVSRLQNKAAAGTGNVVILLGAKTGRDGIGGVSVLASATFESGSEGRRPSVQVGDPFMEKLLIESCLEVYDAGLIVGIQDLGGAGLTCALSETAAAAGTGMDIDLDLVPLREPSMEPHEILASESQERMLLIVEPSKVDSVLAVAAKWGVLATPLGTVTDTGRLVIKWRGRPVVDVPPGSLADDGPVYARPLREPADLILLNADRAETLPRPKTGDELRATVLRLAASPNLCDKTWVTEQYDRYVLGNTVLAQPEDSGVIRLDEESGLGIALSLDGNGRYARLDPYNGAKLALAEAYRNVAVTGATPVAVTDCLNFGSPEDPTVMWQFAEAVRGLADGCQELGIPVTGGNVSFYNQTGAAPINPTPVVGVLGVLSDVTKRVPMGFSADGDVLILLGQTRAELSGSEWAWVEHGHLGGRPPMVDLAAEKLLASVLVTAAERGHLGAAHDLSDGGLAQALVEACLRHNLGATISFPDEVDPFVLLFSESAGRALVAVPRGHEEEFLALCTEWNLAHARIGVVDGRSAALEVSGQFRIPFAELREAFTSTLPGLFGHVVGATGQQDAPAAGAVADAAADTAPEADLALEADQAARGELAAEAVVAADATDGTEPGEPAAEAAEPAKPAAEAAEPAEDATETGTSD</sequence>
<evidence type="ECO:0000256" key="2">
    <source>
        <dbReference type="ARBA" id="ARBA00022598"/>
    </source>
</evidence>
<feature type="binding site" evidence="8">
    <location>
        <position position="304"/>
    </location>
    <ligand>
        <name>substrate</name>
    </ligand>
</feature>
<dbReference type="GO" id="GO:0004642">
    <property type="term" value="F:phosphoribosylformylglycinamidine synthase activity"/>
    <property type="evidence" value="ECO:0007669"/>
    <property type="project" value="UniProtKB-EC"/>
</dbReference>
<feature type="binding site" evidence="8">
    <location>
        <position position="179"/>
    </location>
    <ligand>
        <name>substrate</name>
    </ligand>
</feature>
<feature type="binding site" evidence="8">
    <location>
        <begin position="157"/>
        <end position="160"/>
    </location>
    <ligand>
        <name>substrate</name>
    </ligand>
</feature>
<keyword evidence="2 8" id="KW-0436">Ligase</keyword>
<dbReference type="EC" id="6.3.5.3" evidence="8"/>
<dbReference type="PANTHER" id="PTHR43555">
    <property type="entry name" value="PHOSPHORIBOSYLFORMYLGLYCINAMIDINE SYNTHASE SUBUNIT PURL"/>
    <property type="match status" value="1"/>
</dbReference>
<comment type="subunit">
    <text evidence="8">Monomer. Part of the FGAM synthase complex composed of 1 PurL, 1 PurQ and 2 PurS subunits.</text>
</comment>
<organism evidence="13 14">
    <name type="scientific">Planosporangium thailandense</name>
    <dbReference type="NCBI Taxonomy" id="765197"/>
    <lineage>
        <taxon>Bacteria</taxon>
        <taxon>Bacillati</taxon>
        <taxon>Actinomycetota</taxon>
        <taxon>Actinomycetes</taxon>
        <taxon>Micromonosporales</taxon>
        <taxon>Micromonosporaceae</taxon>
        <taxon>Planosporangium</taxon>
    </lineage>
</organism>
<dbReference type="NCBIfam" id="TIGR01736">
    <property type="entry name" value="FGAM_synth_II"/>
    <property type="match status" value="1"/>
</dbReference>
<evidence type="ECO:0000259" key="11">
    <source>
        <dbReference type="Pfam" id="PF02769"/>
    </source>
</evidence>
<feature type="binding site" evidence="8">
    <location>
        <position position="180"/>
    </location>
    <ligand>
        <name>Mg(2+)</name>
        <dbReference type="ChEBI" id="CHEBI:18420"/>
        <label>2</label>
    </ligand>
</feature>
<comment type="pathway">
    <text evidence="8">Purine metabolism; IMP biosynthesis via de novo pathway; 5-amino-1-(5-phospho-D-ribosyl)imidazole from N(2)-formyl-N(1)-(5-phospho-D-ribosyl)glycinamide: step 1/2.</text>
</comment>
<name>A0ABX0XSU1_9ACTN</name>
<comment type="caution">
    <text evidence="8">Lacks conserved residue(s) required for the propagation of feature annotation.</text>
</comment>
<reference evidence="13 14" key="1">
    <citation type="submission" date="2020-03" db="EMBL/GenBank/DDBJ databases">
        <title>WGS of the type strain of Planosporangium spp.</title>
        <authorList>
            <person name="Thawai C."/>
        </authorList>
    </citation>
    <scope>NUCLEOTIDE SEQUENCE [LARGE SCALE GENOMIC DNA]</scope>
    <source>
        <strain evidence="13 14">TBRC 5610</strain>
    </source>
</reference>
<comment type="caution">
    <text evidence="13">The sequence shown here is derived from an EMBL/GenBank/DDBJ whole genome shotgun (WGS) entry which is preliminary data.</text>
</comment>
<protein>
    <recommendedName>
        <fullName evidence="8">Phosphoribosylformylglycinamidine synthase subunit PurL</fullName>
        <shortName evidence="8">FGAM synthase</shortName>
        <ecNumber evidence="8">6.3.5.3</ecNumber>
    </recommendedName>
    <alternativeName>
        <fullName evidence="8">Formylglycinamide ribonucleotide amidotransferase subunit II</fullName>
        <shortName evidence="8">FGAR amidotransferase II</shortName>
        <shortName evidence="8">FGAR-AT II</shortName>
    </alternativeName>
    <alternativeName>
        <fullName evidence="8">Glutamine amidotransferase PurL</fullName>
    </alternativeName>
    <alternativeName>
        <fullName evidence="8">Phosphoribosylformylglycinamidine synthase subunit II</fullName>
    </alternativeName>
</protein>
<feature type="domain" description="PurM-like C-terminal" evidence="11">
    <location>
        <begin position="265"/>
        <end position="420"/>
    </location>
</feature>
<accession>A0ABX0XSU1</accession>
<dbReference type="InterPro" id="IPR010074">
    <property type="entry name" value="PRibForGlyAmidine_synth_PurL"/>
</dbReference>
<feature type="binding site" evidence="8">
    <location>
        <position position="604"/>
    </location>
    <ligand>
        <name>substrate</name>
    </ligand>
</feature>
<evidence type="ECO:0000259" key="10">
    <source>
        <dbReference type="Pfam" id="PF00586"/>
    </source>
</evidence>
<feature type="binding site" evidence="8">
    <location>
        <position position="154"/>
    </location>
    <ligand>
        <name>ATP</name>
        <dbReference type="ChEBI" id="CHEBI:30616"/>
    </ligand>
</feature>
<dbReference type="PANTHER" id="PTHR43555:SF1">
    <property type="entry name" value="PHOSPHORIBOSYLFORMYLGLYCINAMIDINE SYNTHASE SUBUNIT PURL"/>
    <property type="match status" value="1"/>
</dbReference>
<evidence type="ECO:0000256" key="1">
    <source>
        <dbReference type="ARBA" id="ARBA00022490"/>
    </source>
</evidence>
<keyword evidence="14" id="KW-1185">Reference proteome</keyword>
<proteinExistence type="inferred from homology"/>
<feature type="domain" description="Phosphoribosylformylglycinamidine synthase linker" evidence="12">
    <location>
        <begin position="74"/>
        <end position="113"/>
    </location>
</feature>
<dbReference type="SUPFAM" id="SSF56042">
    <property type="entry name" value="PurM C-terminal domain-like"/>
    <property type="match status" value="2"/>
</dbReference>
<gene>
    <name evidence="8 13" type="primary">purL</name>
    <name evidence="13" type="ORF">HC031_04960</name>
</gene>
<keyword evidence="1 8" id="KW-0963">Cytoplasm</keyword>
<evidence type="ECO:0000256" key="5">
    <source>
        <dbReference type="ARBA" id="ARBA00022755"/>
    </source>
</evidence>
<evidence type="ECO:0000256" key="8">
    <source>
        <dbReference type="HAMAP-Rule" id="MF_00420"/>
    </source>
</evidence>
<feature type="binding site" evidence="8">
    <location>
        <position position="564"/>
    </location>
    <ligand>
        <name>ATP</name>
        <dbReference type="ChEBI" id="CHEBI:30616"/>
    </ligand>
</feature>
<dbReference type="Pfam" id="PF00586">
    <property type="entry name" value="AIRS"/>
    <property type="match status" value="2"/>
</dbReference>
<dbReference type="Pfam" id="PF18072">
    <property type="entry name" value="FGAR-AT_linker"/>
    <property type="match status" value="1"/>
</dbReference>
<feature type="compositionally biased region" description="Low complexity" evidence="9">
    <location>
        <begin position="851"/>
        <end position="881"/>
    </location>
</feature>
<dbReference type="InterPro" id="IPR036921">
    <property type="entry name" value="PurM-like_N_sf"/>
</dbReference>
<evidence type="ECO:0000313" key="13">
    <source>
        <dbReference type="EMBL" id="NJC69076.1"/>
    </source>
</evidence>
<evidence type="ECO:0000256" key="3">
    <source>
        <dbReference type="ARBA" id="ARBA00022723"/>
    </source>
</evidence>
<dbReference type="InterPro" id="IPR016188">
    <property type="entry name" value="PurM-like_N"/>
</dbReference>
<evidence type="ECO:0000256" key="7">
    <source>
        <dbReference type="ARBA" id="ARBA00022842"/>
    </source>
</evidence>
<evidence type="ECO:0000313" key="14">
    <source>
        <dbReference type="Proteomes" id="UP000722989"/>
    </source>
</evidence>
<keyword evidence="7 8" id="KW-0460">Magnesium</keyword>
<feature type="region of interest" description="Disordered" evidence="9">
    <location>
        <begin position="851"/>
        <end position="894"/>
    </location>
</feature>
<dbReference type="InterPro" id="IPR036676">
    <property type="entry name" value="PurM-like_C_sf"/>
</dbReference>
<dbReference type="Pfam" id="PF02769">
    <property type="entry name" value="AIRS_C"/>
    <property type="match status" value="2"/>
</dbReference>
<dbReference type="HAMAP" id="MF_00420">
    <property type="entry name" value="PurL_2"/>
    <property type="match status" value="1"/>
</dbReference>
<dbReference type="CDD" id="cd02203">
    <property type="entry name" value="PurL_repeat1"/>
    <property type="match status" value="1"/>
</dbReference>
<dbReference type="InterPro" id="IPR010918">
    <property type="entry name" value="PurM-like_C_dom"/>
</dbReference>
<evidence type="ECO:0000256" key="4">
    <source>
        <dbReference type="ARBA" id="ARBA00022741"/>
    </source>
</evidence>
<keyword evidence="3 8" id="KW-0479">Metal-binding</keyword>
<evidence type="ECO:0000259" key="12">
    <source>
        <dbReference type="Pfam" id="PF18072"/>
    </source>
</evidence>
<feature type="domain" description="PurM-like N-terminal" evidence="10">
    <location>
        <begin position="137"/>
        <end position="251"/>
    </location>
</feature>
<comment type="subcellular location">
    <subcellularLocation>
        <location evidence="8">Cytoplasm</location>
    </subcellularLocation>
</comment>
<dbReference type="EMBL" id="JAATVY010000002">
    <property type="protein sequence ID" value="NJC69076.1"/>
    <property type="molecule type" value="Genomic_DNA"/>
</dbReference>
<comment type="function">
    <text evidence="8">Part of the phosphoribosylformylglycinamidine synthase complex involved in the purines biosynthetic pathway. Catalyzes the ATP-dependent conversion of formylglycinamide ribonucleotide (FGAR) and glutamine to yield formylglycinamidine ribonucleotide (FGAM) and glutamate. The FGAM synthase complex is composed of three subunits. PurQ produces an ammonia molecule by converting glutamine to glutamate. PurL transfers the ammonia molecule to FGAR to form FGAM in an ATP-dependent manner. PurS interacts with PurQ and PurL and is thought to assist in the transfer of the ammonia molecule from PurQ to PurL.</text>
</comment>
<feature type="binding site" evidence="8">
    <location>
        <position position="601"/>
    </location>
    <ligand>
        <name>ATP</name>
        <dbReference type="ChEBI" id="CHEBI:30616"/>
    </ligand>
</feature>
<keyword evidence="6 8" id="KW-0067">ATP-binding</keyword>
<dbReference type="InterPro" id="IPR041609">
    <property type="entry name" value="PurL_linker"/>
</dbReference>
<feature type="binding site" evidence="8">
    <location>
        <position position="602"/>
    </location>
    <ligand>
        <name>Mg(2+)</name>
        <dbReference type="ChEBI" id="CHEBI:18420"/>
        <label>1</label>
    </ligand>
</feature>
<keyword evidence="5 8" id="KW-0658">Purine biosynthesis</keyword>
<dbReference type="NCBIfam" id="NF002290">
    <property type="entry name" value="PRK01213.1"/>
    <property type="match status" value="1"/>
</dbReference>
<feature type="compositionally biased region" description="Polar residues" evidence="9">
    <location>
        <begin position="1"/>
        <end position="10"/>
    </location>
</feature>
<feature type="binding site" evidence="8">
    <location>
        <begin position="376"/>
        <end position="378"/>
    </location>
    <ligand>
        <name>substrate</name>
    </ligand>
</feature>
<comment type="catalytic activity">
    <reaction evidence="8">
        <text>N(2)-formyl-N(1)-(5-phospho-beta-D-ribosyl)glycinamide + L-glutamine + ATP + H2O = 2-formamido-N(1)-(5-O-phospho-beta-D-ribosyl)acetamidine + L-glutamate + ADP + phosphate + H(+)</text>
        <dbReference type="Rhea" id="RHEA:17129"/>
        <dbReference type="ChEBI" id="CHEBI:15377"/>
        <dbReference type="ChEBI" id="CHEBI:15378"/>
        <dbReference type="ChEBI" id="CHEBI:29985"/>
        <dbReference type="ChEBI" id="CHEBI:30616"/>
        <dbReference type="ChEBI" id="CHEBI:43474"/>
        <dbReference type="ChEBI" id="CHEBI:58359"/>
        <dbReference type="ChEBI" id="CHEBI:147286"/>
        <dbReference type="ChEBI" id="CHEBI:147287"/>
        <dbReference type="ChEBI" id="CHEBI:456216"/>
        <dbReference type="EC" id="6.3.5.3"/>
    </reaction>
</comment>
<feature type="active site" evidence="8">
    <location>
        <position position="109"/>
    </location>
</feature>
<dbReference type="Gene3D" id="3.90.650.10">
    <property type="entry name" value="PurM-like C-terminal domain"/>
    <property type="match status" value="2"/>
</dbReference>
<dbReference type="CDD" id="cd02204">
    <property type="entry name" value="PurL_repeat2"/>
    <property type="match status" value="1"/>
</dbReference>